<dbReference type="Gene3D" id="3.30.420.40">
    <property type="match status" value="2"/>
</dbReference>
<reference evidence="2 3" key="1">
    <citation type="submission" date="2020-08" db="EMBL/GenBank/DDBJ databases">
        <title>Polaribacter sp. L12M9 isolated from gut of the Korean scallop.</title>
        <authorList>
            <person name="Jeong Y.S."/>
        </authorList>
    </citation>
    <scope>NUCLEOTIDE SEQUENCE [LARGE SCALE GENOMIC DNA]</scope>
    <source>
        <strain evidence="2 3">L12M9</strain>
    </source>
</reference>
<dbReference type="EMBL" id="CP060695">
    <property type="protein sequence ID" value="QNM85345.1"/>
    <property type="molecule type" value="Genomic_DNA"/>
</dbReference>
<dbReference type="CDD" id="cd24032">
    <property type="entry name" value="ASKHA_NBD_TsaB"/>
    <property type="match status" value="1"/>
</dbReference>
<organism evidence="2 3">
    <name type="scientific">Polaribacter pectinis</name>
    <dbReference type="NCBI Taxonomy" id="2738844"/>
    <lineage>
        <taxon>Bacteria</taxon>
        <taxon>Pseudomonadati</taxon>
        <taxon>Bacteroidota</taxon>
        <taxon>Flavobacteriia</taxon>
        <taxon>Flavobacteriales</taxon>
        <taxon>Flavobacteriaceae</taxon>
    </lineage>
</organism>
<feature type="domain" description="Gcp-like" evidence="1">
    <location>
        <begin position="36"/>
        <end position="216"/>
    </location>
</feature>
<sequence length="230" mass="25368">MAIILNIETATKNCSVSLAKDGKILAIKELNNGNYSHAEVLHPFIVDILSEAKITTQEIDAVAVSKGPGSYTGLRIGVSAAKGLCFAFNKPLISLDTLKSLANAISVENGLIVPMLDARRMEVYSAVFDIDYQQKREIQAEIIDNNSFSEELSKGKVYFLGDGAEKCKETITNQNAIFVDGKFPSAKEMASLSNEKYKKNDIEDVAYFEPFYLKDFIAIPEKKAINLNKK</sequence>
<keyword evidence="3" id="KW-1185">Reference proteome</keyword>
<dbReference type="Pfam" id="PF00814">
    <property type="entry name" value="TsaD"/>
    <property type="match status" value="1"/>
</dbReference>
<dbReference type="Proteomes" id="UP000515808">
    <property type="component" value="Chromosome"/>
</dbReference>
<dbReference type="InterPro" id="IPR022496">
    <property type="entry name" value="T6A_TsaB"/>
</dbReference>
<dbReference type="SUPFAM" id="SSF53067">
    <property type="entry name" value="Actin-like ATPase domain"/>
    <property type="match status" value="2"/>
</dbReference>
<dbReference type="PANTHER" id="PTHR11735:SF11">
    <property type="entry name" value="TRNA THREONYLCARBAMOYLADENOSINE BIOSYNTHESIS PROTEIN TSAB"/>
    <property type="match status" value="1"/>
</dbReference>
<dbReference type="NCBIfam" id="TIGR03725">
    <property type="entry name" value="T6A_YeaZ"/>
    <property type="match status" value="1"/>
</dbReference>
<dbReference type="InterPro" id="IPR000905">
    <property type="entry name" value="Gcp-like_dom"/>
</dbReference>
<gene>
    <name evidence="2" type="primary">tsaB</name>
    <name evidence="2" type="ORF">H9W90_14320</name>
</gene>
<evidence type="ECO:0000313" key="3">
    <source>
        <dbReference type="Proteomes" id="UP000515808"/>
    </source>
</evidence>
<accession>A0A7G9L9P6</accession>
<evidence type="ECO:0000259" key="1">
    <source>
        <dbReference type="Pfam" id="PF00814"/>
    </source>
</evidence>
<dbReference type="KEGG" id="ppec:H9W90_14320"/>
<dbReference type="GO" id="GO:0002949">
    <property type="term" value="P:tRNA threonylcarbamoyladenosine modification"/>
    <property type="evidence" value="ECO:0007669"/>
    <property type="project" value="InterPro"/>
</dbReference>
<dbReference type="AlphaFoldDB" id="A0A7G9L9P6"/>
<proteinExistence type="predicted"/>
<evidence type="ECO:0000313" key="2">
    <source>
        <dbReference type="EMBL" id="QNM85345.1"/>
    </source>
</evidence>
<protein>
    <submittedName>
        <fullName evidence="2">tRNA (Adenosine(37)-N6)-threonylcarbamoyltransferase complex dimerization subunit type 1 TsaB</fullName>
    </submittedName>
</protein>
<dbReference type="RefSeq" id="WP_187482256.1">
    <property type="nucleotide sequence ID" value="NZ_CP060695.1"/>
</dbReference>
<name>A0A7G9L9P6_9FLAO</name>
<dbReference type="InterPro" id="IPR043129">
    <property type="entry name" value="ATPase_NBD"/>
</dbReference>
<keyword evidence="2" id="KW-0808">Transferase</keyword>
<dbReference type="GO" id="GO:0005829">
    <property type="term" value="C:cytosol"/>
    <property type="evidence" value="ECO:0007669"/>
    <property type="project" value="TreeGrafter"/>
</dbReference>
<dbReference type="PANTHER" id="PTHR11735">
    <property type="entry name" value="TRNA N6-ADENOSINE THREONYLCARBAMOYLTRANSFERASE"/>
    <property type="match status" value="1"/>
</dbReference>
<dbReference type="GO" id="GO:0016740">
    <property type="term" value="F:transferase activity"/>
    <property type="evidence" value="ECO:0007669"/>
    <property type="project" value="UniProtKB-KW"/>
</dbReference>